<protein>
    <submittedName>
        <fullName evidence="1">Uncharacterized protein</fullName>
    </submittedName>
</protein>
<organism evidence="1">
    <name type="scientific">Arundo donax</name>
    <name type="common">Giant reed</name>
    <name type="synonym">Donax arundinaceus</name>
    <dbReference type="NCBI Taxonomy" id="35708"/>
    <lineage>
        <taxon>Eukaryota</taxon>
        <taxon>Viridiplantae</taxon>
        <taxon>Streptophyta</taxon>
        <taxon>Embryophyta</taxon>
        <taxon>Tracheophyta</taxon>
        <taxon>Spermatophyta</taxon>
        <taxon>Magnoliopsida</taxon>
        <taxon>Liliopsida</taxon>
        <taxon>Poales</taxon>
        <taxon>Poaceae</taxon>
        <taxon>PACMAD clade</taxon>
        <taxon>Arundinoideae</taxon>
        <taxon>Arundineae</taxon>
        <taxon>Arundo</taxon>
    </lineage>
</organism>
<sequence length="89" mass="9591">MRCSLPATTSMSGEVVTCPITFAETPATSSFCVTTLRYFECTSITRPSSSAKSASRRFLSSKLMSSLIPQLPANAISRTHTIRPPSLMS</sequence>
<reference evidence="1" key="2">
    <citation type="journal article" date="2015" name="Data Brief">
        <title>Shoot transcriptome of the giant reed, Arundo donax.</title>
        <authorList>
            <person name="Barrero R.A."/>
            <person name="Guerrero F.D."/>
            <person name="Moolhuijzen P."/>
            <person name="Goolsby J.A."/>
            <person name="Tidwell J."/>
            <person name="Bellgard S.E."/>
            <person name="Bellgard M.I."/>
        </authorList>
    </citation>
    <scope>NUCLEOTIDE SEQUENCE</scope>
    <source>
        <tissue evidence="1">Shoot tissue taken approximately 20 cm above the soil surface</tissue>
    </source>
</reference>
<reference evidence="1" key="1">
    <citation type="submission" date="2014-09" db="EMBL/GenBank/DDBJ databases">
        <authorList>
            <person name="Magalhaes I.L.F."/>
            <person name="Oliveira U."/>
            <person name="Santos F.R."/>
            <person name="Vidigal T.H.D.A."/>
            <person name="Brescovit A.D."/>
            <person name="Santos A.J."/>
        </authorList>
    </citation>
    <scope>NUCLEOTIDE SEQUENCE</scope>
    <source>
        <tissue evidence="1">Shoot tissue taken approximately 20 cm above the soil surface</tissue>
    </source>
</reference>
<accession>A0A0A9D9R3</accession>
<dbReference type="AlphaFoldDB" id="A0A0A9D9R3"/>
<name>A0A0A9D9R3_ARUDO</name>
<dbReference type="EMBL" id="GBRH01212561">
    <property type="protein sequence ID" value="JAD85334.1"/>
    <property type="molecule type" value="Transcribed_RNA"/>
</dbReference>
<proteinExistence type="predicted"/>
<evidence type="ECO:0000313" key="1">
    <source>
        <dbReference type="EMBL" id="JAD85334.1"/>
    </source>
</evidence>